<dbReference type="Proteomes" id="UP000198512">
    <property type="component" value="Unassembled WGS sequence"/>
</dbReference>
<name>A0ABY1B156_9PSED</name>
<feature type="transmembrane region" description="Helical" evidence="1">
    <location>
        <begin position="35"/>
        <end position="57"/>
    </location>
</feature>
<keyword evidence="1" id="KW-0812">Transmembrane</keyword>
<gene>
    <name evidence="2" type="ORF">SAMN05216600_101274</name>
</gene>
<dbReference type="RefSeq" id="WP_069516897.1">
    <property type="nucleotide sequence ID" value="NZ_FOFP01000001.1"/>
</dbReference>
<feature type="transmembrane region" description="Helical" evidence="1">
    <location>
        <begin position="164"/>
        <end position="190"/>
    </location>
</feature>
<keyword evidence="3" id="KW-1185">Reference proteome</keyword>
<protein>
    <recommendedName>
        <fullName evidence="4">DUF308 domain-containing protein</fullName>
    </recommendedName>
</protein>
<feature type="transmembrane region" description="Helical" evidence="1">
    <location>
        <begin position="63"/>
        <end position="84"/>
    </location>
</feature>
<organism evidence="2 3">
    <name type="scientific">Pseudomonas cuatrocienegasensis</name>
    <dbReference type="NCBI Taxonomy" id="543360"/>
    <lineage>
        <taxon>Bacteria</taxon>
        <taxon>Pseudomonadati</taxon>
        <taxon>Pseudomonadota</taxon>
        <taxon>Gammaproteobacteria</taxon>
        <taxon>Pseudomonadales</taxon>
        <taxon>Pseudomonadaceae</taxon>
        <taxon>Pseudomonas</taxon>
    </lineage>
</organism>
<keyword evidence="1" id="KW-1133">Transmembrane helix</keyword>
<proteinExistence type="predicted"/>
<dbReference type="EMBL" id="FOFP01000001">
    <property type="protein sequence ID" value="SEP67352.1"/>
    <property type="molecule type" value="Genomic_DNA"/>
</dbReference>
<evidence type="ECO:0000256" key="1">
    <source>
        <dbReference type="SAM" id="Phobius"/>
    </source>
</evidence>
<sequence length="211" mass="22523">MTPDNNPYAAPQVDLVDAAPAPVLEGWSASQLRMLGWLSLVSVLGAVVLLGIALASGLLDDPILLLISTWLSPAVTILGCYLLLRMKAFAEQRFSATGLSNPVWAVVIVALLLSSFELIWGDATSQLGVPMFVYFGLMCVYGALLTWLGIRLRQAKNVYPVFNLMAWLNIIGGIMLATVILIVLALFPLIGASVAMALVFFKAAGEVSQAS</sequence>
<accession>A0ABY1B156</accession>
<comment type="caution">
    <text evidence="2">The sequence shown here is derived from an EMBL/GenBank/DDBJ whole genome shotgun (WGS) entry which is preliminary data.</text>
</comment>
<evidence type="ECO:0000313" key="2">
    <source>
        <dbReference type="EMBL" id="SEP67352.1"/>
    </source>
</evidence>
<keyword evidence="1" id="KW-0472">Membrane</keyword>
<evidence type="ECO:0000313" key="3">
    <source>
        <dbReference type="Proteomes" id="UP000198512"/>
    </source>
</evidence>
<feature type="transmembrane region" description="Helical" evidence="1">
    <location>
        <begin position="96"/>
        <end position="120"/>
    </location>
</feature>
<evidence type="ECO:0008006" key="4">
    <source>
        <dbReference type="Google" id="ProtNLM"/>
    </source>
</evidence>
<reference evidence="2 3" key="1">
    <citation type="submission" date="2016-10" db="EMBL/GenBank/DDBJ databases">
        <authorList>
            <person name="Varghese N."/>
            <person name="Submissions S."/>
        </authorList>
    </citation>
    <scope>NUCLEOTIDE SEQUENCE [LARGE SCALE GENOMIC DNA]</scope>
    <source>
        <strain evidence="2 3">CIP 109853</strain>
    </source>
</reference>
<feature type="transmembrane region" description="Helical" evidence="1">
    <location>
        <begin position="132"/>
        <end position="152"/>
    </location>
</feature>